<protein>
    <submittedName>
        <fullName evidence="3">Lysophospholipase L1-like esterase</fullName>
    </submittedName>
</protein>
<accession>A0ABU0IQH0</accession>
<sequence length="440" mass="46292">MRPGAAALLGLTLAALSLSFHPAATEPYSPPVDPSALDNAQALGPFLTTLADLEGGRRNTPIHILQIGDSHTAGDNISGGLRARLQARFGEGGRGVMAPGVPYPALSQRQINVTVSDGWRVEASFPTGYGRFGLSGFRLTSMADGATVGLTADPEARFDRFAFCAQGGPGAGSLGVDTGEVHETIDLNAPAQGTICWSADLAAPASQATLTARGGGPVSLLSYATFRRQPGIAWSALGVVGARLSDFAQRDSAMMASELAAYPPDLIILAFGTNDGFDSDVDIAAYEQLVRQQIRRLKDLAPGAAVLVMGPPDASRTRPDIKLDGIQNKGFDCAPLTDAERADYDQLVEARSPVLARWFEPPNLGPVREAQRRAAIAEGAAFWDWSARMGGPCSSHVLSRPEQDLMRGDHIHFRSEGGDWIAGLLTADLMGAYSARAGGN</sequence>
<dbReference type="Gene3D" id="3.40.50.1110">
    <property type="entry name" value="SGNH hydrolase"/>
    <property type="match status" value="1"/>
</dbReference>
<dbReference type="SUPFAM" id="SSF52266">
    <property type="entry name" value="SGNH hydrolase"/>
    <property type="match status" value="1"/>
</dbReference>
<keyword evidence="1" id="KW-0732">Signal</keyword>
<dbReference type="Proteomes" id="UP001228905">
    <property type="component" value="Unassembled WGS sequence"/>
</dbReference>
<evidence type="ECO:0000313" key="3">
    <source>
        <dbReference type="EMBL" id="MDQ0464262.1"/>
    </source>
</evidence>
<feature type="signal peptide" evidence="1">
    <location>
        <begin position="1"/>
        <end position="22"/>
    </location>
</feature>
<dbReference type="InterPro" id="IPR036514">
    <property type="entry name" value="SGNH_hydro_sf"/>
</dbReference>
<dbReference type="InterPro" id="IPR013830">
    <property type="entry name" value="SGNH_hydro"/>
</dbReference>
<dbReference type="RefSeq" id="WP_307348812.1">
    <property type="nucleotide sequence ID" value="NZ_JAUSVS010000003.1"/>
</dbReference>
<evidence type="ECO:0000256" key="1">
    <source>
        <dbReference type="SAM" id="SignalP"/>
    </source>
</evidence>
<gene>
    <name evidence="3" type="ORF">QO010_002043</name>
</gene>
<reference evidence="3 4" key="1">
    <citation type="submission" date="2023-07" db="EMBL/GenBank/DDBJ databases">
        <title>Genomic Encyclopedia of Type Strains, Phase IV (KMG-IV): sequencing the most valuable type-strain genomes for metagenomic binning, comparative biology and taxonomic classification.</title>
        <authorList>
            <person name="Goeker M."/>
        </authorList>
    </citation>
    <scope>NUCLEOTIDE SEQUENCE [LARGE SCALE GENOMIC DNA]</scope>
    <source>
        <strain evidence="3 4">DSM 18695</strain>
    </source>
</reference>
<dbReference type="Pfam" id="PF13472">
    <property type="entry name" value="Lipase_GDSL_2"/>
    <property type="match status" value="1"/>
</dbReference>
<comment type="caution">
    <text evidence="3">The sequence shown here is derived from an EMBL/GenBank/DDBJ whole genome shotgun (WGS) entry which is preliminary data.</text>
</comment>
<evidence type="ECO:0000313" key="4">
    <source>
        <dbReference type="Proteomes" id="UP001228905"/>
    </source>
</evidence>
<organism evidence="3 4">
    <name type="scientific">Caulobacter ginsengisoli</name>
    <dbReference type="NCBI Taxonomy" id="400775"/>
    <lineage>
        <taxon>Bacteria</taxon>
        <taxon>Pseudomonadati</taxon>
        <taxon>Pseudomonadota</taxon>
        <taxon>Alphaproteobacteria</taxon>
        <taxon>Caulobacterales</taxon>
        <taxon>Caulobacteraceae</taxon>
        <taxon>Caulobacter</taxon>
    </lineage>
</organism>
<name>A0ABU0IQH0_9CAUL</name>
<evidence type="ECO:0000259" key="2">
    <source>
        <dbReference type="Pfam" id="PF13472"/>
    </source>
</evidence>
<dbReference type="Gene3D" id="2.60.120.1360">
    <property type="match status" value="1"/>
</dbReference>
<proteinExistence type="predicted"/>
<feature type="chain" id="PRO_5045762948" evidence="1">
    <location>
        <begin position="23"/>
        <end position="440"/>
    </location>
</feature>
<keyword evidence="4" id="KW-1185">Reference proteome</keyword>
<dbReference type="EMBL" id="JAUSVS010000003">
    <property type="protein sequence ID" value="MDQ0464262.1"/>
    <property type="molecule type" value="Genomic_DNA"/>
</dbReference>
<feature type="domain" description="SGNH hydrolase-type esterase" evidence="2">
    <location>
        <begin position="226"/>
        <end position="417"/>
    </location>
</feature>